<dbReference type="PANTHER" id="PTHR35526">
    <property type="entry name" value="ANTI-SIGMA-F FACTOR RSBW-RELATED"/>
    <property type="match status" value="1"/>
</dbReference>
<dbReference type="EMBL" id="WJJP01000028">
    <property type="protein sequence ID" value="MBD3323135.1"/>
    <property type="molecule type" value="Genomic_DNA"/>
</dbReference>
<keyword evidence="1" id="KW-0723">Serine/threonine-protein kinase</keyword>
<dbReference type="InterPro" id="IPR003594">
    <property type="entry name" value="HATPase_dom"/>
</dbReference>
<accession>A0A9D5JRX3</accession>
<keyword evidence="1" id="KW-0418">Kinase</keyword>
<organism evidence="3 4">
    <name type="scientific">candidate division KSB3 bacterium</name>
    <dbReference type="NCBI Taxonomy" id="2044937"/>
    <lineage>
        <taxon>Bacteria</taxon>
        <taxon>candidate division KSB3</taxon>
    </lineage>
</organism>
<evidence type="ECO:0000313" key="4">
    <source>
        <dbReference type="Proteomes" id="UP000649604"/>
    </source>
</evidence>
<evidence type="ECO:0000259" key="2">
    <source>
        <dbReference type="Pfam" id="PF13581"/>
    </source>
</evidence>
<dbReference type="AlphaFoldDB" id="A0A9D5JRX3"/>
<evidence type="ECO:0000256" key="1">
    <source>
        <dbReference type="ARBA" id="ARBA00022527"/>
    </source>
</evidence>
<evidence type="ECO:0000313" key="3">
    <source>
        <dbReference type="EMBL" id="MBD3323135.1"/>
    </source>
</evidence>
<dbReference type="PANTHER" id="PTHR35526:SF6">
    <property type="entry name" value="SLR1861 PROTEIN"/>
    <property type="match status" value="1"/>
</dbReference>
<dbReference type="Proteomes" id="UP000649604">
    <property type="component" value="Unassembled WGS sequence"/>
</dbReference>
<dbReference type="InterPro" id="IPR036890">
    <property type="entry name" value="HATPase_C_sf"/>
</dbReference>
<dbReference type="GO" id="GO:0004674">
    <property type="term" value="F:protein serine/threonine kinase activity"/>
    <property type="evidence" value="ECO:0007669"/>
    <property type="project" value="UniProtKB-KW"/>
</dbReference>
<feature type="domain" description="Histidine kinase/HSP90-like ATPase" evidence="2">
    <location>
        <begin position="6"/>
        <end position="136"/>
    </location>
</feature>
<dbReference type="SUPFAM" id="SSF55874">
    <property type="entry name" value="ATPase domain of HSP90 chaperone/DNA topoisomerase II/histidine kinase"/>
    <property type="match status" value="1"/>
</dbReference>
<dbReference type="CDD" id="cd16936">
    <property type="entry name" value="HATPase_RsbW-like"/>
    <property type="match status" value="1"/>
</dbReference>
<keyword evidence="1" id="KW-0808">Transferase</keyword>
<protein>
    <submittedName>
        <fullName evidence="3">Anti-sigma regulatory factor</fullName>
    </submittedName>
</protein>
<dbReference type="Pfam" id="PF13581">
    <property type="entry name" value="HATPase_c_2"/>
    <property type="match status" value="1"/>
</dbReference>
<reference evidence="3" key="1">
    <citation type="submission" date="2019-11" db="EMBL/GenBank/DDBJ databases">
        <title>Microbial mats filling the niche in hypersaline microbial mats.</title>
        <authorList>
            <person name="Wong H.L."/>
            <person name="Macleod F.I."/>
            <person name="White R.A. III"/>
            <person name="Burns B.P."/>
        </authorList>
    </citation>
    <scope>NUCLEOTIDE SEQUENCE</scope>
    <source>
        <strain evidence="3">Rbin_158</strain>
    </source>
</reference>
<sequence>MNTLTVPARLAFLKDIREFVMAAAQEAGLSRKAAYRLRLGVDEVSTNIIEHGYADAAERTSEEHLYLSAAMTADTLKITIEDRGQPYDPHQTPPLDDFTLPLEHRRTGGLGLYLTLHGIDSCSYERDGEWNRVTFVMHRE</sequence>
<name>A0A9D5JRX3_9BACT</name>
<comment type="caution">
    <text evidence="3">The sequence shown here is derived from an EMBL/GenBank/DDBJ whole genome shotgun (WGS) entry which is preliminary data.</text>
</comment>
<gene>
    <name evidence="3" type="ORF">GF339_01040</name>
</gene>
<proteinExistence type="predicted"/>
<dbReference type="InterPro" id="IPR050267">
    <property type="entry name" value="Anti-sigma-factor_SerPK"/>
</dbReference>
<dbReference type="Gene3D" id="3.30.565.10">
    <property type="entry name" value="Histidine kinase-like ATPase, C-terminal domain"/>
    <property type="match status" value="1"/>
</dbReference>